<evidence type="ECO:0000313" key="2">
    <source>
        <dbReference type="Proteomes" id="UP000199206"/>
    </source>
</evidence>
<sequence>MRLKTFVIVLALLTVAWFVWVAELSAYDHRTKNELTLLVKRELGPASGKEAMQAFMQRHVAAYHLDDRVDFEYAGIRKQDRIDTVLFDRKVQVALTFNPLTHRYTGCRVSVFYTLM</sequence>
<gene>
    <name evidence="1" type="ORF">SAMN05192583_1608</name>
</gene>
<dbReference type="Proteomes" id="UP000199206">
    <property type="component" value="Unassembled WGS sequence"/>
</dbReference>
<organism evidence="1 2">
    <name type="scientific">Sphingomonas gellani</name>
    <dbReference type="NCBI Taxonomy" id="1166340"/>
    <lineage>
        <taxon>Bacteria</taxon>
        <taxon>Pseudomonadati</taxon>
        <taxon>Pseudomonadota</taxon>
        <taxon>Alphaproteobacteria</taxon>
        <taxon>Sphingomonadales</taxon>
        <taxon>Sphingomonadaceae</taxon>
        <taxon>Sphingomonas</taxon>
    </lineage>
</organism>
<keyword evidence="2" id="KW-1185">Reference proteome</keyword>
<proteinExistence type="predicted"/>
<accession>A0A1H8CIZ4</accession>
<dbReference type="AlphaFoldDB" id="A0A1H8CIZ4"/>
<dbReference type="EMBL" id="FOCF01000003">
    <property type="protein sequence ID" value="SEM94394.1"/>
    <property type="molecule type" value="Genomic_DNA"/>
</dbReference>
<protein>
    <submittedName>
        <fullName evidence="1">Uncharacterized protein</fullName>
    </submittedName>
</protein>
<reference evidence="2" key="1">
    <citation type="submission" date="2016-10" db="EMBL/GenBank/DDBJ databases">
        <authorList>
            <person name="Varghese N."/>
            <person name="Submissions S."/>
        </authorList>
    </citation>
    <scope>NUCLEOTIDE SEQUENCE [LARGE SCALE GENOMIC DNA]</scope>
    <source>
        <strain evidence="2">S6-262</strain>
    </source>
</reference>
<dbReference type="STRING" id="1166340.SAMN05192583_1608"/>
<name>A0A1H8CIZ4_9SPHN</name>
<evidence type="ECO:0000313" key="1">
    <source>
        <dbReference type="EMBL" id="SEM94394.1"/>
    </source>
</evidence>